<evidence type="ECO:0000313" key="2">
    <source>
        <dbReference type="Proteomes" id="UP000612362"/>
    </source>
</evidence>
<comment type="caution">
    <text evidence="1">The sequence shown here is derived from an EMBL/GenBank/DDBJ whole genome shotgun (WGS) entry which is preliminary data.</text>
</comment>
<dbReference type="EMBL" id="BNJF01000011">
    <property type="protein sequence ID" value="GHO51149.1"/>
    <property type="molecule type" value="Genomic_DNA"/>
</dbReference>
<name>A0A8J3I7V7_9CHLR</name>
<proteinExistence type="predicted"/>
<reference evidence="1" key="1">
    <citation type="submission" date="2020-10" db="EMBL/GenBank/DDBJ databases">
        <title>Taxonomic study of unclassified bacteria belonging to the class Ktedonobacteria.</title>
        <authorList>
            <person name="Yabe S."/>
            <person name="Wang C.M."/>
            <person name="Zheng Y."/>
            <person name="Sakai Y."/>
            <person name="Cavaletti L."/>
            <person name="Monciardini P."/>
            <person name="Donadio S."/>
        </authorList>
    </citation>
    <scope>NUCLEOTIDE SEQUENCE</scope>
    <source>
        <strain evidence="1">SOSP1-1</strain>
    </source>
</reference>
<organism evidence="1 2">
    <name type="scientific">Ktedonospora formicarum</name>
    <dbReference type="NCBI Taxonomy" id="2778364"/>
    <lineage>
        <taxon>Bacteria</taxon>
        <taxon>Bacillati</taxon>
        <taxon>Chloroflexota</taxon>
        <taxon>Ktedonobacteria</taxon>
        <taxon>Ktedonobacterales</taxon>
        <taxon>Ktedonobacteraceae</taxon>
        <taxon>Ktedonospora</taxon>
    </lineage>
</organism>
<sequence>MEEAEADGAGVGVLAPAIAHIGAQLDGLEDHVMILAWEVGGCDTLQEQGDDLGREGLGHRRRNGLLLLVLASQGLEEGVHGGRESPFGDKEDLKPACGIAQVRMEFRQLRFKGSQGTL</sequence>
<gene>
    <name evidence="1" type="ORF">KSX_93120</name>
</gene>
<dbReference type="AlphaFoldDB" id="A0A8J3I7V7"/>
<accession>A0A8J3I7V7</accession>
<keyword evidence="2" id="KW-1185">Reference proteome</keyword>
<protein>
    <submittedName>
        <fullName evidence="1">Uncharacterized protein</fullName>
    </submittedName>
</protein>
<dbReference type="Proteomes" id="UP000612362">
    <property type="component" value="Unassembled WGS sequence"/>
</dbReference>
<evidence type="ECO:0000313" key="1">
    <source>
        <dbReference type="EMBL" id="GHO51149.1"/>
    </source>
</evidence>